<name>A0A4Y2VZA3_ARAVE</name>
<accession>A0A4Y2VZA3</accession>
<reference evidence="1 2" key="1">
    <citation type="journal article" date="2019" name="Sci. Rep.">
        <title>Orb-weaving spider Araneus ventricosus genome elucidates the spidroin gene catalogue.</title>
        <authorList>
            <person name="Kono N."/>
            <person name="Nakamura H."/>
            <person name="Ohtoshi R."/>
            <person name="Moran D.A.P."/>
            <person name="Shinohara A."/>
            <person name="Yoshida Y."/>
            <person name="Fujiwara M."/>
            <person name="Mori M."/>
            <person name="Tomita M."/>
            <person name="Arakawa K."/>
        </authorList>
    </citation>
    <scope>NUCLEOTIDE SEQUENCE [LARGE SCALE GENOMIC DNA]</scope>
</reference>
<dbReference type="Proteomes" id="UP000499080">
    <property type="component" value="Unassembled WGS sequence"/>
</dbReference>
<dbReference type="AlphaFoldDB" id="A0A4Y2VZA3"/>
<evidence type="ECO:0000313" key="2">
    <source>
        <dbReference type="Proteomes" id="UP000499080"/>
    </source>
</evidence>
<organism evidence="1 2">
    <name type="scientific">Araneus ventricosus</name>
    <name type="common">Orbweaver spider</name>
    <name type="synonym">Epeira ventricosa</name>
    <dbReference type="NCBI Taxonomy" id="182803"/>
    <lineage>
        <taxon>Eukaryota</taxon>
        <taxon>Metazoa</taxon>
        <taxon>Ecdysozoa</taxon>
        <taxon>Arthropoda</taxon>
        <taxon>Chelicerata</taxon>
        <taxon>Arachnida</taxon>
        <taxon>Araneae</taxon>
        <taxon>Araneomorphae</taxon>
        <taxon>Entelegynae</taxon>
        <taxon>Araneoidea</taxon>
        <taxon>Araneidae</taxon>
        <taxon>Araneus</taxon>
    </lineage>
</organism>
<sequence>MFGPNVMDLTARECQLKSNMKPRPFAKGPFNSLSVNTVPQKRSNISKVMNEAWYVDFTKKSWICIKVSKKSAIWMSVCLLVCVHGSTMIQNRNGPDEGDLLW</sequence>
<comment type="caution">
    <text evidence="1">The sequence shown here is derived from an EMBL/GenBank/DDBJ whole genome shotgun (WGS) entry which is preliminary data.</text>
</comment>
<gene>
    <name evidence="1" type="ORF">AVEN_85773_1</name>
</gene>
<evidence type="ECO:0000313" key="1">
    <source>
        <dbReference type="EMBL" id="GBO29981.1"/>
    </source>
</evidence>
<keyword evidence="2" id="KW-1185">Reference proteome</keyword>
<dbReference type="EMBL" id="BGPR01053193">
    <property type="protein sequence ID" value="GBO29981.1"/>
    <property type="molecule type" value="Genomic_DNA"/>
</dbReference>
<protein>
    <submittedName>
        <fullName evidence="1">Uncharacterized protein</fullName>
    </submittedName>
</protein>
<proteinExistence type="predicted"/>